<reference evidence="2 3" key="1">
    <citation type="submission" date="2019-04" db="EMBL/GenBank/DDBJ databases">
        <authorList>
            <person name="Feng G."/>
            <person name="Zhang J."/>
            <person name="Zhu H."/>
        </authorList>
    </citation>
    <scope>NUCLEOTIDE SEQUENCE [LARGE SCALE GENOMIC DNA]</scope>
    <source>
        <strain evidence="2 3">JCM 19491</strain>
    </source>
</reference>
<keyword evidence="1" id="KW-0472">Membrane</keyword>
<feature type="transmembrane region" description="Helical" evidence="1">
    <location>
        <begin position="55"/>
        <end position="73"/>
    </location>
</feature>
<name>A0A4Z0MDJ9_9BACT</name>
<keyword evidence="1" id="KW-0812">Transmembrane</keyword>
<keyword evidence="3" id="KW-1185">Reference proteome</keyword>
<accession>A0A4Z0MDJ9</accession>
<evidence type="ECO:0000313" key="2">
    <source>
        <dbReference type="EMBL" id="TGD77305.1"/>
    </source>
</evidence>
<dbReference type="EMBL" id="SRKZ01000009">
    <property type="protein sequence ID" value="TGD77305.1"/>
    <property type="molecule type" value="Genomic_DNA"/>
</dbReference>
<evidence type="ECO:0000256" key="1">
    <source>
        <dbReference type="SAM" id="Phobius"/>
    </source>
</evidence>
<protein>
    <submittedName>
        <fullName evidence="2">Uncharacterized protein</fullName>
    </submittedName>
</protein>
<gene>
    <name evidence="2" type="ORF">EU557_23360</name>
</gene>
<dbReference type="AlphaFoldDB" id="A0A4Z0MDJ9"/>
<sequence length="106" mass="11288">MFSVLKNWRITHIGNQLGSTAAGDAGLVLTGCQVGNLRAVLYHCRPGHLADYDGFLVLAALVLLGFNMVVAEVEGGRLVPLGPRAAWLQRGVGLYVLGSLVLWFVG</sequence>
<proteinExistence type="predicted"/>
<keyword evidence="1" id="KW-1133">Transmembrane helix</keyword>
<organism evidence="2 3">
    <name type="scientific">Hymenobacter wooponensis</name>
    <dbReference type="NCBI Taxonomy" id="1525360"/>
    <lineage>
        <taxon>Bacteria</taxon>
        <taxon>Pseudomonadati</taxon>
        <taxon>Bacteroidota</taxon>
        <taxon>Cytophagia</taxon>
        <taxon>Cytophagales</taxon>
        <taxon>Hymenobacteraceae</taxon>
        <taxon>Hymenobacter</taxon>
    </lineage>
</organism>
<feature type="transmembrane region" description="Helical" evidence="1">
    <location>
        <begin position="85"/>
        <end position="105"/>
    </location>
</feature>
<dbReference type="Proteomes" id="UP000298284">
    <property type="component" value="Unassembled WGS sequence"/>
</dbReference>
<evidence type="ECO:0000313" key="3">
    <source>
        <dbReference type="Proteomes" id="UP000298284"/>
    </source>
</evidence>
<comment type="caution">
    <text evidence="2">The sequence shown here is derived from an EMBL/GenBank/DDBJ whole genome shotgun (WGS) entry which is preliminary data.</text>
</comment>
<dbReference type="RefSeq" id="WP_135532906.1">
    <property type="nucleotide sequence ID" value="NZ_SRKZ01000009.1"/>
</dbReference>